<sequence length="280" mass="30762">MLQWTEMGRIFLFSLCLITPIIGQAGTQYVQVGILHDTSVTLQYEGTCMWAIEVSVEGISQEKVIKEGPEVMIGHNVTQSAKFFSCLCRANGNLLLNVTFAVYDADEIPAPTEITLRIDTLQWDHVLHLPALPAGFRVFTNYNISYFVTVRDMESGENGETWSANETSLNVSQVLDDCRRQTFTVQTLVNDMVSGQSSSYNTTPKGVCIASREINGTNDSTPGDIQVPEEFSPAPDPPSNTTMLLPSSPATTSPAQTITVDSSIYLYTTGLVVITWICQK</sequence>
<accession>A0AA35SCJ0</accession>
<protein>
    <submittedName>
        <fullName evidence="3">Uncharacterized protein</fullName>
    </submittedName>
</protein>
<reference evidence="3" key="1">
    <citation type="submission" date="2023-03" db="EMBL/GenBank/DDBJ databases">
        <authorList>
            <person name="Steffen K."/>
            <person name="Cardenas P."/>
        </authorList>
    </citation>
    <scope>NUCLEOTIDE SEQUENCE</scope>
</reference>
<keyword evidence="2" id="KW-0732">Signal</keyword>
<dbReference type="AlphaFoldDB" id="A0AA35SCJ0"/>
<evidence type="ECO:0000256" key="1">
    <source>
        <dbReference type="SAM" id="MobiDB-lite"/>
    </source>
</evidence>
<gene>
    <name evidence="3" type="ORF">GBAR_LOCUS15751</name>
</gene>
<evidence type="ECO:0000313" key="3">
    <source>
        <dbReference type="EMBL" id="CAI8027585.1"/>
    </source>
</evidence>
<evidence type="ECO:0000256" key="2">
    <source>
        <dbReference type="SAM" id="SignalP"/>
    </source>
</evidence>
<feature type="region of interest" description="Disordered" evidence="1">
    <location>
        <begin position="213"/>
        <end position="253"/>
    </location>
</feature>
<organism evidence="3 4">
    <name type="scientific">Geodia barretti</name>
    <name type="common">Barrett's horny sponge</name>
    <dbReference type="NCBI Taxonomy" id="519541"/>
    <lineage>
        <taxon>Eukaryota</taxon>
        <taxon>Metazoa</taxon>
        <taxon>Porifera</taxon>
        <taxon>Demospongiae</taxon>
        <taxon>Heteroscleromorpha</taxon>
        <taxon>Tetractinellida</taxon>
        <taxon>Astrophorina</taxon>
        <taxon>Geodiidae</taxon>
        <taxon>Geodia</taxon>
    </lineage>
</organism>
<feature type="compositionally biased region" description="Polar residues" evidence="1">
    <location>
        <begin position="239"/>
        <end position="253"/>
    </location>
</feature>
<dbReference type="Proteomes" id="UP001174909">
    <property type="component" value="Unassembled WGS sequence"/>
</dbReference>
<proteinExistence type="predicted"/>
<comment type="caution">
    <text evidence="3">The sequence shown here is derived from an EMBL/GenBank/DDBJ whole genome shotgun (WGS) entry which is preliminary data.</text>
</comment>
<feature type="compositionally biased region" description="Polar residues" evidence="1">
    <location>
        <begin position="214"/>
        <end position="223"/>
    </location>
</feature>
<evidence type="ECO:0000313" key="4">
    <source>
        <dbReference type="Proteomes" id="UP001174909"/>
    </source>
</evidence>
<keyword evidence="4" id="KW-1185">Reference proteome</keyword>
<feature type="signal peptide" evidence="2">
    <location>
        <begin position="1"/>
        <end position="23"/>
    </location>
</feature>
<name>A0AA35SCJ0_GEOBA</name>
<feature type="chain" id="PRO_5041378469" evidence="2">
    <location>
        <begin position="24"/>
        <end position="280"/>
    </location>
</feature>
<dbReference type="EMBL" id="CASHTH010002288">
    <property type="protein sequence ID" value="CAI8027585.1"/>
    <property type="molecule type" value="Genomic_DNA"/>
</dbReference>